<dbReference type="GO" id="GO:0030247">
    <property type="term" value="F:polysaccharide binding"/>
    <property type="evidence" value="ECO:0007669"/>
    <property type="project" value="InterPro"/>
</dbReference>
<dbReference type="InterPro" id="IPR025287">
    <property type="entry name" value="WAK_GUB"/>
</dbReference>
<evidence type="ECO:0000256" key="13">
    <source>
        <dbReference type="SAM" id="Phobius"/>
    </source>
</evidence>
<evidence type="ECO:0000259" key="15">
    <source>
        <dbReference type="PROSITE" id="PS50011"/>
    </source>
</evidence>
<evidence type="ECO:0000256" key="3">
    <source>
        <dbReference type="ARBA" id="ARBA00022679"/>
    </source>
</evidence>
<feature type="binding site" evidence="12">
    <location>
        <position position="365"/>
    </location>
    <ligand>
        <name>ATP</name>
        <dbReference type="ChEBI" id="CHEBI:30616"/>
    </ligand>
</feature>
<gene>
    <name evidence="16" type="ORF">G2W53_002360</name>
</gene>
<sequence length="621" mass="68192">MKNLILTHLFFLLLSFSSPLLIIASFTHCPNCGPTHVPYPLSTHPHCGHPSYKLRCEGHSLWFDTLNSSSYLVTSINPKTQRFVVRPPGLSSKRTCVSSDFQAQGMWLDPNAPFNITSSNTIILMNCSQQVLSLLWNCSSSSICHHYLQSNAGAATACGAGGTALCCAIKTGGSTTAYRIRVRKERCAAYVSFPNLDDYSTPVREWPEPGVEIEWVLPEEPACDAAVDCRGLANSACLTAPAVGGGGEIKCEDGRGCKHRKKKIQLIGGLAFAGAALLAGTLIVALILHRRRRNTERSLGAELSLSRARDILEGDNSSGKSAKIFTIKEMTRATSKFSKHNLVGSGGFGEVFKGTLDDGTLTAIKRAKPGNTRAADQLLNEVRILCQLNHRSLVRLLGCCIDLPNEPLLVYEFVPNGTLFDHLHNASAWAPLSWHRRLKIAHQTAEGLSYLHNSAIPRIFHRDIKSSNILLDDNLDAKVSDFGLSRLAISEASHITTCAQGTLGYLDPEYYINFQLTDKSDVYSFGVVLLEILTSKKALDFGREEEDVNLVVFVKRAMKHGRLMDVVDRTVRIGAGRVELESMKALGSLAASCLDEQRQKRPSIKDVADEIHYILRMLSDR</sequence>
<dbReference type="AlphaFoldDB" id="A0A834XH87"/>
<feature type="signal peptide" evidence="14">
    <location>
        <begin position="1"/>
        <end position="24"/>
    </location>
</feature>
<protein>
    <submittedName>
        <fullName evidence="16">Wall-associated receptor kinase-like 20</fullName>
    </submittedName>
</protein>
<dbReference type="InterPro" id="IPR000719">
    <property type="entry name" value="Prot_kinase_dom"/>
</dbReference>
<keyword evidence="16" id="KW-0675">Receptor</keyword>
<feature type="domain" description="Protein kinase" evidence="15">
    <location>
        <begin position="337"/>
        <end position="615"/>
    </location>
</feature>
<evidence type="ECO:0000256" key="6">
    <source>
        <dbReference type="ARBA" id="ARBA00022741"/>
    </source>
</evidence>
<organism evidence="16 17">
    <name type="scientific">Senna tora</name>
    <dbReference type="NCBI Taxonomy" id="362788"/>
    <lineage>
        <taxon>Eukaryota</taxon>
        <taxon>Viridiplantae</taxon>
        <taxon>Streptophyta</taxon>
        <taxon>Embryophyta</taxon>
        <taxon>Tracheophyta</taxon>
        <taxon>Spermatophyta</taxon>
        <taxon>Magnoliopsida</taxon>
        <taxon>eudicotyledons</taxon>
        <taxon>Gunneridae</taxon>
        <taxon>Pentapetalae</taxon>
        <taxon>rosids</taxon>
        <taxon>fabids</taxon>
        <taxon>Fabales</taxon>
        <taxon>Fabaceae</taxon>
        <taxon>Caesalpinioideae</taxon>
        <taxon>Cassia clade</taxon>
        <taxon>Senna</taxon>
    </lineage>
</organism>
<keyword evidence="5 14" id="KW-0732">Signal</keyword>
<dbReference type="GO" id="GO:0004674">
    <property type="term" value="F:protein serine/threonine kinase activity"/>
    <property type="evidence" value="ECO:0007669"/>
    <property type="project" value="UniProtKB-KW"/>
</dbReference>
<evidence type="ECO:0000256" key="11">
    <source>
        <dbReference type="ARBA" id="ARBA00023180"/>
    </source>
</evidence>
<comment type="caution">
    <text evidence="16">The sequence shown here is derived from an EMBL/GenBank/DDBJ whole genome shotgun (WGS) entry which is preliminary data.</text>
</comment>
<dbReference type="SMART" id="SM00220">
    <property type="entry name" value="S_TKc"/>
    <property type="match status" value="1"/>
</dbReference>
<dbReference type="GO" id="GO:0005886">
    <property type="term" value="C:plasma membrane"/>
    <property type="evidence" value="ECO:0007669"/>
    <property type="project" value="UniProtKB-ARBA"/>
</dbReference>
<dbReference type="Pfam" id="PF07714">
    <property type="entry name" value="PK_Tyr_Ser-Thr"/>
    <property type="match status" value="1"/>
</dbReference>
<keyword evidence="17" id="KW-1185">Reference proteome</keyword>
<evidence type="ECO:0000256" key="4">
    <source>
        <dbReference type="ARBA" id="ARBA00022692"/>
    </source>
</evidence>
<feature type="transmembrane region" description="Helical" evidence="13">
    <location>
        <begin position="266"/>
        <end position="288"/>
    </location>
</feature>
<evidence type="ECO:0000256" key="14">
    <source>
        <dbReference type="SAM" id="SignalP"/>
    </source>
</evidence>
<dbReference type="FunFam" id="1.10.510.10:FF:000161">
    <property type="entry name" value="Wall-associated receptor kinase-like 20"/>
    <property type="match status" value="1"/>
</dbReference>
<keyword evidence="6 12" id="KW-0547">Nucleotide-binding</keyword>
<dbReference type="EMBL" id="JAAIUW010000001">
    <property type="protein sequence ID" value="KAF7845455.1"/>
    <property type="molecule type" value="Genomic_DNA"/>
</dbReference>
<evidence type="ECO:0000256" key="10">
    <source>
        <dbReference type="ARBA" id="ARBA00023136"/>
    </source>
</evidence>
<keyword evidence="10 13" id="KW-0472">Membrane</keyword>
<reference evidence="16" key="1">
    <citation type="submission" date="2020-09" db="EMBL/GenBank/DDBJ databases">
        <title>Genome-Enabled Discovery of Anthraquinone Biosynthesis in Senna tora.</title>
        <authorList>
            <person name="Kang S.-H."/>
            <person name="Pandey R.P."/>
            <person name="Lee C.-M."/>
            <person name="Sim J.-S."/>
            <person name="Jeong J.-T."/>
            <person name="Choi B.-S."/>
            <person name="Jung M."/>
            <person name="Ginzburg D."/>
            <person name="Zhao K."/>
            <person name="Won S.Y."/>
            <person name="Oh T.-J."/>
            <person name="Yu Y."/>
            <person name="Kim N.-H."/>
            <person name="Lee O.R."/>
            <person name="Lee T.-H."/>
            <person name="Bashyal P."/>
            <person name="Kim T.-S."/>
            <person name="Lee W.-H."/>
            <person name="Kawkins C."/>
            <person name="Kim C.-K."/>
            <person name="Kim J.S."/>
            <person name="Ahn B.O."/>
            <person name="Rhee S.Y."/>
            <person name="Sohng J.K."/>
        </authorList>
    </citation>
    <scope>NUCLEOTIDE SEQUENCE</scope>
    <source>
        <tissue evidence="16">Leaf</tissue>
    </source>
</reference>
<dbReference type="Pfam" id="PF13947">
    <property type="entry name" value="GUB_WAK_bind"/>
    <property type="match status" value="1"/>
</dbReference>
<dbReference type="GO" id="GO:0005524">
    <property type="term" value="F:ATP binding"/>
    <property type="evidence" value="ECO:0007669"/>
    <property type="project" value="UniProtKB-UniRule"/>
</dbReference>
<accession>A0A834XH87</accession>
<dbReference type="CDD" id="cd14066">
    <property type="entry name" value="STKc_IRAK"/>
    <property type="match status" value="1"/>
</dbReference>
<keyword evidence="4 13" id="KW-0812">Transmembrane</keyword>
<name>A0A834XH87_9FABA</name>
<dbReference type="PANTHER" id="PTHR46008">
    <property type="entry name" value="LEAF RUST 10 DISEASE-RESISTANCE LOCUS RECEPTOR-LIKE PROTEIN KINASE-LIKE 1.4"/>
    <property type="match status" value="1"/>
</dbReference>
<dbReference type="SUPFAM" id="SSF56112">
    <property type="entry name" value="Protein kinase-like (PK-like)"/>
    <property type="match status" value="1"/>
</dbReference>
<keyword evidence="7 16" id="KW-0418">Kinase</keyword>
<dbReference type="InterPro" id="IPR017441">
    <property type="entry name" value="Protein_kinase_ATP_BS"/>
</dbReference>
<evidence type="ECO:0000256" key="2">
    <source>
        <dbReference type="ARBA" id="ARBA00022527"/>
    </source>
</evidence>
<dbReference type="InterPro" id="IPR011009">
    <property type="entry name" value="Kinase-like_dom_sf"/>
</dbReference>
<dbReference type="PROSITE" id="PS00108">
    <property type="entry name" value="PROTEIN_KINASE_ST"/>
    <property type="match status" value="1"/>
</dbReference>
<dbReference type="PANTHER" id="PTHR46008:SF25">
    <property type="entry name" value="PROTEIN KINASE DOMAIN-CONTAINING PROTEIN"/>
    <property type="match status" value="1"/>
</dbReference>
<evidence type="ECO:0000256" key="7">
    <source>
        <dbReference type="ARBA" id="ARBA00022777"/>
    </source>
</evidence>
<feature type="chain" id="PRO_5032752726" evidence="14">
    <location>
        <begin position="25"/>
        <end position="621"/>
    </location>
</feature>
<evidence type="ECO:0000256" key="12">
    <source>
        <dbReference type="PROSITE-ProRule" id="PRU10141"/>
    </source>
</evidence>
<dbReference type="Proteomes" id="UP000634136">
    <property type="component" value="Unassembled WGS sequence"/>
</dbReference>
<dbReference type="PROSITE" id="PS50011">
    <property type="entry name" value="PROTEIN_KINASE_DOM"/>
    <property type="match status" value="1"/>
</dbReference>
<evidence type="ECO:0000256" key="9">
    <source>
        <dbReference type="ARBA" id="ARBA00022989"/>
    </source>
</evidence>
<dbReference type="PROSITE" id="PS00107">
    <property type="entry name" value="PROTEIN_KINASE_ATP"/>
    <property type="match status" value="1"/>
</dbReference>
<evidence type="ECO:0000256" key="5">
    <source>
        <dbReference type="ARBA" id="ARBA00022729"/>
    </source>
</evidence>
<dbReference type="Gene3D" id="3.30.200.20">
    <property type="entry name" value="Phosphorylase Kinase, domain 1"/>
    <property type="match status" value="1"/>
</dbReference>
<proteinExistence type="predicted"/>
<dbReference type="Gene3D" id="1.10.510.10">
    <property type="entry name" value="Transferase(Phosphotransferase) domain 1"/>
    <property type="match status" value="1"/>
</dbReference>
<keyword evidence="11" id="KW-0325">Glycoprotein</keyword>
<evidence type="ECO:0000256" key="8">
    <source>
        <dbReference type="ARBA" id="ARBA00022840"/>
    </source>
</evidence>
<dbReference type="OrthoDB" id="1918322at2759"/>
<keyword evidence="9 13" id="KW-1133">Transmembrane helix</keyword>
<evidence type="ECO:0000256" key="1">
    <source>
        <dbReference type="ARBA" id="ARBA00004167"/>
    </source>
</evidence>
<evidence type="ECO:0000313" key="16">
    <source>
        <dbReference type="EMBL" id="KAF7845455.1"/>
    </source>
</evidence>
<dbReference type="InterPro" id="IPR008271">
    <property type="entry name" value="Ser/Thr_kinase_AS"/>
</dbReference>
<dbReference type="InterPro" id="IPR001245">
    <property type="entry name" value="Ser-Thr/Tyr_kinase_cat_dom"/>
</dbReference>
<keyword evidence="8 12" id="KW-0067">ATP-binding</keyword>
<comment type="subcellular location">
    <subcellularLocation>
        <location evidence="1">Membrane</location>
        <topology evidence="1">Single-pass membrane protein</topology>
    </subcellularLocation>
</comment>
<keyword evidence="3" id="KW-0808">Transferase</keyword>
<keyword evidence="2" id="KW-0723">Serine/threonine-protein kinase</keyword>
<evidence type="ECO:0000313" key="17">
    <source>
        <dbReference type="Proteomes" id="UP000634136"/>
    </source>
</evidence>